<evidence type="ECO:0000259" key="2">
    <source>
        <dbReference type="Pfam" id="PF13577"/>
    </source>
</evidence>
<protein>
    <submittedName>
        <fullName evidence="3">Nuclear transport factor 2 family protein</fullName>
    </submittedName>
</protein>
<dbReference type="Pfam" id="PF13577">
    <property type="entry name" value="SnoaL_4"/>
    <property type="match status" value="1"/>
</dbReference>
<name>A0ABW2D0D4_9ACTN</name>
<evidence type="ECO:0000256" key="1">
    <source>
        <dbReference type="SAM" id="MobiDB-lite"/>
    </source>
</evidence>
<dbReference type="InterPro" id="IPR032710">
    <property type="entry name" value="NTF2-like_dom_sf"/>
</dbReference>
<organism evidence="3 4">
    <name type="scientific">Actinomadura yumaensis</name>
    <dbReference type="NCBI Taxonomy" id="111807"/>
    <lineage>
        <taxon>Bacteria</taxon>
        <taxon>Bacillati</taxon>
        <taxon>Actinomycetota</taxon>
        <taxon>Actinomycetes</taxon>
        <taxon>Streptosporangiales</taxon>
        <taxon>Thermomonosporaceae</taxon>
        <taxon>Actinomadura</taxon>
    </lineage>
</organism>
<reference evidence="4" key="1">
    <citation type="journal article" date="2019" name="Int. J. Syst. Evol. Microbiol.">
        <title>The Global Catalogue of Microorganisms (GCM) 10K type strain sequencing project: providing services to taxonomists for standard genome sequencing and annotation.</title>
        <authorList>
            <consortium name="The Broad Institute Genomics Platform"/>
            <consortium name="The Broad Institute Genome Sequencing Center for Infectious Disease"/>
            <person name="Wu L."/>
            <person name="Ma J."/>
        </authorList>
    </citation>
    <scope>NUCLEOTIDE SEQUENCE [LARGE SCALE GENOMIC DNA]</scope>
    <source>
        <strain evidence="4">JCM 3369</strain>
    </source>
</reference>
<keyword evidence="4" id="KW-1185">Reference proteome</keyword>
<accession>A0ABW2D0D4</accession>
<dbReference type="RefSeq" id="WP_160821480.1">
    <property type="nucleotide sequence ID" value="NZ_JBHSXE010000001.1"/>
</dbReference>
<evidence type="ECO:0000313" key="3">
    <source>
        <dbReference type="EMBL" id="MFC6886695.1"/>
    </source>
</evidence>
<feature type="region of interest" description="Disordered" evidence="1">
    <location>
        <begin position="143"/>
        <end position="173"/>
    </location>
</feature>
<dbReference type="Gene3D" id="3.10.450.50">
    <property type="match status" value="1"/>
</dbReference>
<gene>
    <name evidence="3" type="ORF">ACFQKB_43520</name>
</gene>
<evidence type="ECO:0000313" key="4">
    <source>
        <dbReference type="Proteomes" id="UP001596380"/>
    </source>
</evidence>
<dbReference type="EMBL" id="JBHSXS010000058">
    <property type="protein sequence ID" value="MFC6886695.1"/>
    <property type="molecule type" value="Genomic_DNA"/>
</dbReference>
<feature type="domain" description="SnoaL-like" evidence="2">
    <location>
        <begin position="2"/>
        <end position="133"/>
    </location>
</feature>
<dbReference type="SUPFAM" id="SSF54427">
    <property type="entry name" value="NTF2-like"/>
    <property type="match status" value="1"/>
</dbReference>
<sequence>MDDIRSIGALIDRYLLSLDERVFDAEWAAGFHTEDFVSRTPVGDHSGRAGIAEGTAVAVGRFQRTQHIGSNYVITVDGDRADVRWNALMVHVHLDSTVEARGLEPGAHFDVGGYFDGEAVRSPEDGAWRFRRLDVHPVWFNGEPPIREDLGQEPAQDQDQGAAPAAAGAGARR</sequence>
<feature type="compositionally biased region" description="Low complexity" evidence="1">
    <location>
        <begin position="152"/>
        <end position="173"/>
    </location>
</feature>
<proteinExistence type="predicted"/>
<comment type="caution">
    <text evidence="3">The sequence shown here is derived from an EMBL/GenBank/DDBJ whole genome shotgun (WGS) entry which is preliminary data.</text>
</comment>
<dbReference type="Proteomes" id="UP001596380">
    <property type="component" value="Unassembled WGS sequence"/>
</dbReference>
<dbReference type="InterPro" id="IPR037401">
    <property type="entry name" value="SnoaL-like"/>
</dbReference>